<feature type="compositionally biased region" description="Basic and acidic residues" evidence="2">
    <location>
        <begin position="67"/>
        <end position="78"/>
    </location>
</feature>
<dbReference type="Pfam" id="PF00135">
    <property type="entry name" value="COesterase"/>
    <property type="match status" value="1"/>
</dbReference>
<dbReference type="AlphaFoldDB" id="A0A4C1YUS1"/>
<evidence type="ECO:0000313" key="5">
    <source>
        <dbReference type="EMBL" id="GBP78713.1"/>
    </source>
</evidence>
<accession>A0A4C1YUS1</accession>
<evidence type="ECO:0000256" key="2">
    <source>
        <dbReference type="SAM" id="MobiDB-lite"/>
    </source>
</evidence>
<dbReference type="InterPro" id="IPR002018">
    <property type="entry name" value="CarbesteraseB"/>
</dbReference>
<keyword evidence="6" id="KW-1185">Reference proteome</keyword>
<name>A0A4C1YUS1_EUMVA</name>
<dbReference type="STRING" id="151549.A0A4C1YUS1"/>
<dbReference type="SUPFAM" id="SSF53474">
    <property type="entry name" value="alpha/beta-Hydrolases"/>
    <property type="match status" value="1"/>
</dbReference>
<gene>
    <name evidence="5" type="ORF">EVAR_65457_1</name>
</gene>
<evidence type="ECO:0000313" key="6">
    <source>
        <dbReference type="Proteomes" id="UP000299102"/>
    </source>
</evidence>
<keyword evidence="3" id="KW-0732">Signal</keyword>
<comment type="caution">
    <text evidence="5">The sequence shown here is derived from an EMBL/GenBank/DDBJ whole genome shotgun (WGS) entry which is preliminary data.</text>
</comment>
<feature type="signal peptide" evidence="3">
    <location>
        <begin position="1"/>
        <end position="18"/>
    </location>
</feature>
<proteinExistence type="predicted"/>
<feature type="domain" description="Carboxylesterase type B" evidence="4">
    <location>
        <begin position="22"/>
        <end position="66"/>
    </location>
</feature>
<evidence type="ECO:0000259" key="4">
    <source>
        <dbReference type="Pfam" id="PF00135"/>
    </source>
</evidence>
<feature type="compositionally biased region" description="Polar residues" evidence="2">
    <location>
        <begin position="84"/>
        <end position="96"/>
    </location>
</feature>
<keyword evidence="1" id="KW-0325">Glycoprotein</keyword>
<evidence type="ECO:0000256" key="1">
    <source>
        <dbReference type="ARBA" id="ARBA00023180"/>
    </source>
</evidence>
<feature type="region of interest" description="Disordered" evidence="2">
    <location>
        <begin position="67"/>
        <end position="100"/>
    </location>
</feature>
<reference evidence="5 6" key="1">
    <citation type="journal article" date="2019" name="Commun. Biol.">
        <title>The bagworm genome reveals a unique fibroin gene that provides high tensile strength.</title>
        <authorList>
            <person name="Kono N."/>
            <person name="Nakamura H."/>
            <person name="Ohtoshi R."/>
            <person name="Tomita M."/>
            <person name="Numata K."/>
            <person name="Arakawa K."/>
        </authorList>
    </citation>
    <scope>NUCLEOTIDE SEQUENCE [LARGE SCALE GENOMIC DNA]</scope>
</reference>
<sequence>MLFEVAFTVMLWANGALGETIAVDTPLGQVRGHELLSRTGRSIAAFTSVPYAEPPLAGLRFKELRANSRKESKSETKAGVKPKSGTSLGSDTSVGTRSEKCGCDQNQERNGIEVGICRYEGIDYMSMLAELRALTLWELSELTATRLGRGQTIFYFDSSICPGFVQIGTVIISGIEVESGTGSRIENRDQKLGTVAGPELKAECQTNVKAHHSRYITYIRRGLSQSRSSKAPRRLGANILMDRMLSSLAVAFINSHQLRRAAQQPHVHLFNATNFHQLKMSPPPTNFRHRYK</sequence>
<feature type="chain" id="PRO_5020038629" description="Carboxylesterase type B domain-containing protein" evidence="3">
    <location>
        <begin position="19"/>
        <end position="292"/>
    </location>
</feature>
<evidence type="ECO:0000256" key="3">
    <source>
        <dbReference type="SAM" id="SignalP"/>
    </source>
</evidence>
<dbReference type="EMBL" id="BGZK01001382">
    <property type="protein sequence ID" value="GBP78713.1"/>
    <property type="molecule type" value="Genomic_DNA"/>
</dbReference>
<protein>
    <recommendedName>
        <fullName evidence="4">Carboxylesterase type B domain-containing protein</fullName>
    </recommendedName>
</protein>
<dbReference type="Gene3D" id="3.40.50.1820">
    <property type="entry name" value="alpha/beta hydrolase"/>
    <property type="match status" value="1"/>
</dbReference>
<dbReference type="Proteomes" id="UP000299102">
    <property type="component" value="Unassembled WGS sequence"/>
</dbReference>
<dbReference type="InterPro" id="IPR029058">
    <property type="entry name" value="AB_hydrolase_fold"/>
</dbReference>
<organism evidence="5 6">
    <name type="scientific">Eumeta variegata</name>
    <name type="common">Bagworm moth</name>
    <name type="synonym">Eumeta japonica</name>
    <dbReference type="NCBI Taxonomy" id="151549"/>
    <lineage>
        <taxon>Eukaryota</taxon>
        <taxon>Metazoa</taxon>
        <taxon>Ecdysozoa</taxon>
        <taxon>Arthropoda</taxon>
        <taxon>Hexapoda</taxon>
        <taxon>Insecta</taxon>
        <taxon>Pterygota</taxon>
        <taxon>Neoptera</taxon>
        <taxon>Endopterygota</taxon>
        <taxon>Lepidoptera</taxon>
        <taxon>Glossata</taxon>
        <taxon>Ditrysia</taxon>
        <taxon>Tineoidea</taxon>
        <taxon>Psychidae</taxon>
        <taxon>Oiketicinae</taxon>
        <taxon>Eumeta</taxon>
    </lineage>
</organism>